<evidence type="ECO:0000313" key="3">
    <source>
        <dbReference type="Proteomes" id="UP000694255"/>
    </source>
</evidence>
<sequence length="209" mass="23611">MGNSIIINNGFVQISTLRIQSPIDSPSPVTSDHDDNTPSDPRSQYHPTRTVSGQPLRNEFGDLDVDDGRTVLKWAVGLSKFFDHYRGIKDFVLDKETGDGRISRSLAPNPEIYAGNLCDDLALILQEQKMPKGKIATKQTELELSEIWDYLRKYPFLNLEEIMEEILVDLVKTIFKSESVGAFTHEMQSFETKLDNPVHNFINKLGGLL</sequence>
<name>A0A8J5UEC8_9ASCO</name>
<proteinExistence type="predicted"/>
<dbReference type="Proteomes" id="UP000694255">
    <property type="component" value="Unassembled WGS sequence"/>
</dbReference>
<evidence type="ECO:0000313" key="2">
    <source>
        <dbReference type="EMBL" id="KAG7661038.1"/>
    </source>
</evidence>
<gene>
    <name evidence="2" type="ORF">J8A68_005410</name>
</gene>
<keyword evidence="3" id="KW-1185">Reference proteome</keyword>
<evidence type="ECO:0000256" key="1">
    <source>
        <dbReference type="SAM" id="MobiDB-lite"/>
    </source>
</evidence>
<organism evidence="2 3">
    <name type="scientific">[Candida] subhashii</name>
    <dbReference type="NCBI Taxonomy" id="561895"/>
    <lineage>
        <taxon>Eukaryota</taxon>
        <taxon>Fungi</taxon>
        <taxon>Dikarya</taxon>
        <taxon>Ascomycota</taxon>
        <taxon>Saccharomycotina</taxon>
        <taxon>Pichiomycetes</taxon>
        <taxon>Debaryomycetaceae</taxon>
        <taxon>Spathaspora</taxon>
    </lineage>
</organism>
<dbReference type="RefSeq" id="XP_049261271.1">
    <property type="nucleotide sequence ID" value="XM_049409473.1"/>
</dbReference>
<protein>
    <submittedName>
        <fullName evidence="2">Uncharacterized protein</fullName>
    </submittedName>
</protein>
<reference evidence="2 3" key="1">
    <citation type="journal article" date="2021" name="DNA Res.">
        <title>Genome analysis of Candida subhashii reveals its hybrid nature and dual mitochondrial genome conformations.</title>
        <authorList>
            <person name="Mixao V."/>
            <person name="Hegedusova E."/>
            <person name="Saus E."/>
            <person name="Pryszcz L.P."/>
            <person name="Cillingova A."/>
            <person name="Nosek J."/>
            <person name="Gabaldon T."/>
        </authorList>
    </citation>
    <scope>NUCLEOTIDE SEQUENCE [LARGE SCALE GENOMIC DNA]</scope>
    <source>
        <strain evidence="2 3">CBS 10753</strain>
    </source>
</reference>
<dbReference type="EMBL" id="JAGSYN010000270">
    <property type="protein sequence ID" value="KAG7661038.1"/>
    <property type="molecule type" value="Genomic_DNA"/>
</dbReference>
<feature type="compositionally biased region" description="Polar residues" evidence="1">
    <location>
        <begin position="38"/>
        <end position="55"/>
    </location>
</feature>
<comment type="caution">
    <text evidence="2">The sequence shown here is derived from an EMBL/GenBank/DDBJ whole genome shotgun (WGS) entry which is preliminary data.</text>
</comment>
<accession>A0A8J5UEC8</accession>
<dbReference type="AlphaFoldDB" id="A0A8J5UEC8"/>
<feature type="region of interest" description="Disordered" evidence="1">
    <location>
        <begin position="22"/>
        <end position="59"/>
    </location>
</feature>
<dbReference type="GeneID" id="73472210"/>